<sequence length="97" mass="11081">MKNFNAAGLMARNEQVWIVKYALNAGPRKVEAEIEGSKAILPDKFPAFFYGEGKEWCRTREQALARCEALRCAKLKSLERSASKLQKIDFDKLLEDE</sequence>
<protein>
    <submittedName>
        <fullName evidence="1">Uncharacterized protein</fullName>
    </submittedName>
</protein>
<evidence type="ECO:0000313" key="2">
    <source>
        <dbReference type="Proteomes" id="UP000515258"/>
    </source>
</evidence>
<reference evidence="1 2" key="1">
    <citation type="submission" date="2020-07" db="EMBL/GenBank/DDBJ databases">
        <title>Ralstonia phages.</title>
        <authorList>
            <person name="Trotereau A."/>
            <person name="Boyer C."/>
            <person name="Torres-Barcelo C."/>
        </authorList>
    </citation>
    <scope>NUCLEOTIDE SEQUENCE [LARGE SCALE GENOMIC DNA]</scope>
</reference>
<dbReference type="Proteomes" id="UP000515258">
    <property type="component" value="Segment"/>
</dbReference>
<proteinExistence type="predicted"/>
<organism evidence="1 2">
    <name type="scientific">Ralstonia phage Albius</name>
    <dbReference type="NCBI Taxonomy" id="2759712"/>
    <lineage>
        <taxon>Viruses</taxon>
        <taxon>Duplodnaviria</taxon>
        <taxon>Heunggongvirae</taxon>
        <taxon>Uroviricota</taxon>
        <taxon>Caudoviricetes</taxon>
        <taxon>Rahariannevirus</taxon>
        <taxon>Rahariannevirus raharianne</taxon>
    </lineage>
</organism>
<name>A0A7G5B817_9CAUD</name>
<accession>A0A7G5B817</accession>
<evidence type="ECO:0000313" key="1">
    <source>
        <dbReference type="EMBL" id="QMV32440.1"/>
    </source>
</evidence>
<dbReference type="EMBL" id="MT740726">
    <property type="protein sequence ID" value="QMV32440.1"/>
    <property type="molecule type" value="Genomic_DNA"/>
</dbReference>
<gene>
    <name evidence="1" type="ORF">U2_00065</name>
</gene>